<feature type="domain" description="AB hydrolase-1" evidence="1">
    <location>
        <begin position="58"/>
        <end position="215"/>
    </location>
</feature>
<dbReference type="RefSeq" id="WP_011145830.1">
    <property type="nucleotide sequence ID" value="NZ_CAWMTZ010000219.1"/>
</dbReference>
<protein>
    <submittedName>
        <fullName evidence="2">Alpha/beta fold hydrolase</fullName>
    </submittedName>
</protein>
<evidence type="ECO:0000313" key="3">
    <source>
        <dbReference type="Proteomes" id="UP000479300"/>
    </source>
</evidence>
<dbReference type="PANTHER" id="PTHR43798">
    <property type="entry name" value="MONOACYLGLYCEROL LIPASE"/>
    <property type="match status" value="1"/>
</dbReference>
<accession>A0A6L9JI64</accession>
<dbReference type="AlphaFoldDB" id="A0A6L9JI64"/>
<proteinExistence type="predicted"/>
<gene>
    <name evidence="2" type="ORF">GPY51_00740</name>
</gene>
<dbReference type="GeneID" id="48847820"/>
<dbReference type="InterPro" id="IPR000073">
    <property type="entry name" value="AB_hydrolase_1"/>
</dbReference>
<dbReference type="EMBL" id="WSFA01000001">
    <property type="protein sequence ID" value="NDL37366.1"/>
    <property type="molecule type" value="Genomic_DNA"/>
</dbReference>
<dbReference type="PRINTS" id="PR00111">
    <property type="entry name" value="ABHYDROLASE"/>
</dbReference>
<dbReference type="OMA" id="YIAFEIM"/>
<name>A0A6L9JI64_PHOLM</name>
<dbReference type="Gene3D" id="3.40.50.1820">
    <property type="entry name" value="alpha/beta hydrolase"/>
    <property type="match status" value="1"/>
</dbReference>
<evidence type="ECO:0000313" key="2">
    <source>
        <dbReference type="EMBL" id="NDL37366.1"/>
    </source>
</evidence>
<dbReference type="SUPFAM" id="SSF53474">
    <property type="entry name" value="alpha/beta-Hydrolases"/>
    <property type="match status" value="1"/>
</dbReference>
<organism evidence="2 3">
    <name type="scientific">Photorhabdus laumondii subsp. laumondii</name>
    <name type="common">Photorhabdus luminescens subsp. laumondii</name>
    <dbReference type="NCBI Taxonomy" id="141679"/>
    <lineage>
        <taxon>Bacteria</taxon>
        <taxon>Pseudomonadati</taxon>
        <taxon>Pseudomonadota</taxon>
        <taxon>Gammaproteobacteria</taxon>
        <taxon>Enterobacterales</taxon>
        <taxon>Morganellaceae</taxon>
        <taxon>Photorhabdus</taxon>
    </lineage>
</organism>
<reference evidence="2 3" key="1">
    <citation type="submission" date="2019-12" db="EMBL/GenBank/DDBJ databases">
        <title>Engineering Photorhabdus to improve their lethality against agricultural pests.</title>
        <authorList>
            <person name="Machado R.A.R."/>
        </authorList>
    </citation>
    <scope>NUCLEOTIDE SEQUENCE [LARGE SCALE GENOMIC DNA]</scope>
    <source>
        <strain evidence="2 3">EN01</strain>
    </source>
</reference>
<dbReference type="Proteomes" id="UP000479300">
    <property type="component" value="Unassembled WGS sequence"/>
</dbReference>
<evidence type="ECO:0000259" key="1">
    <source>
        <dbReference type="Pfam" id="PF00561"/>
    </source>
</evidence>
<dbReference type="InterPro" id="IPR029058">
    <property type="entry name" value="AB_hydrolase_fold"/>
</dbReference>
<dbReference type="Pfam" id="PF00561">
    <property type="entry name" value="Abhydrolase_1"/>
    <property type="match status" value="1"/>
</dbReference>
<keyword evidence="2" id="KW-0378">Hydrolase</keyword>
<dbReference type="GO" id="GO:0016787">
    <property type="term" value="F:hydrolase activity"/>
    <property type="evidence" value="ECO:0007669"/>
    <property type="project" value="UniProtKB-KW"/>
</dbReference>
<dbReference type="KEGG" id="plum:A4R40_07770"/>
<dbReference type="InterPro" id="IPR050266">
    <property type="entry name" value="AB_hydrolase_sf"/>
</dbReference>
<comment type="caution">
    <text evidence="2">The sequence shown here is derived from an EMBL/GenBank/DDBJ whole genome shotgun (WGS) entry which is preliminary data.</text>
</comment>
<sequence>MEPTIIIPGHLCTSELFAYQIPNLWKHSSVTIPSILEGSSLTEMAKDIIQKAPSYFSLAGMSMGGFICLEIMKLAPERVSRLALLNSSARPETEEQKKMRENLLNKTTLENFEEILKNMATTGVHKSRQHDKNLINTIIRMGKETGFDAYVRQSKALGDRTDNRNILTHISVPTLVLVGDSDTITPPEYSEEMAEKIPNAKLIKLYRCGHATTLEQPEEVNKALIEWLNMS</sequence>